<keyword evidence="5" id="KW-1185">Reference proteome</keyword>
<dbReference type="EMBL" id="WELI01000001">
    <property type="protein sequence ID" value="KAB7733022.1"/>
    <property type="molecule type" value="Genomic_DNA"/>
</dbReference>
<dbReference type="RefSeq" id="WP_152122812.1">
    <property type="nucleotide sequence ID" value="NZ_WELI01000001.1"/>
</dbReference>
<dbReference type="Pfam" id="PF13204">
    <property type="entry name" value="Apiosidase"/>
    <property type="match status" value="1"/>
</dbReference>
<accession>A0A7J5U596</accession>
<dbReference type="SUPFAM" id="SSF51445">
    <property type="entry name" value="(Trans)glycosidases"/>
    <property type="match status" value="1"/>
</dbReference>
<evidence type="ECO:0000259" key="2">
    <source>
        <dbReference type="Pfam" id="PF12904"/>
    </source>
</evidence>
<name>A0A7J5U596_9BACT</name>
<feature type="chain" id="PRO_5029712581" evidence="1">
    <location>
        <begin position="19"/>
        <end position="465"/>
    </location>
</feature>
<evidence type="ECO:0000256" key="1">
    <source>
        <dbReference type="SAM" id="SignalP"/>
    </source>
</evidence>
<evidence type="ECO:0000313" key="4">
    <source>
        <dbReference type="EMBL" id="KAB7733022.1"/>
    </source>
</evidence>
<comment type="caution">
    <text evidence="4">The sequence shown here is derived from an EMBL/GenBank/DDBJ whole genome shotgun (WGS) entry which is preliminary data.</text>
</comment>
<sequence>MKRWLTLMALLAHSYVYAQSTLSHGPLRVSDNSRYLVHRDGTPFFWLGDTAWELFHRLNRDEAERYFKRRAEQGFTVIQAVALAEIDGLNDPNALGDKPLIDNDPTKPNEAYFKHVDYLIERAAANGLVIGLLPTWGDKLFKAGWGVGPEIFNVQNARVYGRWIGNRYKDRPNIVWILGGDRTPRDNSDDVAVWRAMADGLIEGVGGHDKALVSFHPQPNALEMGGSSHWFHTDPWLDFNMLQNGHCRDTPTYDKITFVYNRTPAKPVMDAEPIYEDHPVCFNVNDLGLSNAYDVRKYAYLDLFAGAHGHTYGCHDVWQMYAPNRKAINGARIPWDEALNLPAANQMRFVRQLMASRPVLDRVPDQSLIQEANYGPADRIQATRGKDYAFVYTAAGRSFTVQAGKLTGGQWVANWYDPRKGETKPAGVFANKGPQKFTPPSSGYGQDWVLILDEAARNYPMPRPQ</sequence>
<dbReference type="PANTHER" id="PTHR37836:SF3">
    <property type="entry name" value="ENDOGLUCANASE"/>
    <property type="match status" value="1"/>
</dbReference>
<proteinExistence type="predicted"/>
<dbReference type="Gene3D" id="3.20.20.80">
    <property type="entry name" value="Glycosidases"/>
    <property type="match status" value="1"/>
</dbReference>
<evidence type="ECO:0000259" key="3">
    <source>
        <dbReference type="Pfam" id="PF13204"/>
    </source>
</evidence>
<dbReference type="InterPro" id="IPR025277">
    <property type="entry name" value="Apiosidase-like_cat_dom"/>
</dbReference>
<dbReference type="InterPro" id="IPR017853">
    <property type="entry name" value="GH"/>
</dbReference>
<evidence type="ECO:0000313" key="5">
    <source>
        <dbReference type="Proteomes" id="UP000488299"/>
    </source>
</evidence>
<dbReference type="Pfam" id="PF12904">
    <property type="entry name" value="Collagen_bind_2"/>
    <property type="match status" value="1"/>
</dbReference>
<feature type="domain" description="Putative collagen-binding" evidence="2">
    <location>
        <begin position="363"/>
        <end position="453"/>
    </location>
</feature>
<dbReference type="PANTHER" id="PTHR37836">
    <property type="entry name" value="LMO1036 PROTEIN"/>
    <property type="match status" value="1"/>
</dbReference>
<feature type="domain" description="Apiosidase-like catalytic" evidence="3">
    <location>
        <begin position="30"/>
        <end position="360"/>
    </location>
</feature>
<keyword evidence="1" id="KW-0732">Signal</keyword>
<dbReference type="AlphaFoldDB" id="A0A7J5U596"/>
<gene>
    <name evidence="4" type="ORF">F5984_03525</name>
</gene>
<organism evidence="4 5">
    <name type="scientific">Rudanella paleaurantiibacter</name>
    <dbReference type="NCBI Taxonomy" id="2614655"/>
    <lineage>
        <taxon>Bacteria</taxon>
        <taxon>Pseudomonadati</taxon>
        <taxon>Bacteroidota</taxon>
        <taxon>Cytophagia</taxon>
        <taxon>Cytophagales</taxon>
        <taxon>Cytophagaceae</taxon>
        <taxon>Rudanella</taxon>
    </lineage>
</organism>
<protein>
    <submittedName>
        <fullName evidence="4">DUF4038 domain-containing protein</fullName>
    </submittedName>
</protein>
<dbReference type="InterPro" id="IPR024749">
    <property type="entry name" value="Collagen-bd_put"/>
</dbReference>
<feature type="signal peptide" evidence="1">
    <location>
        <begin position="1"/>
        <end position="18"/>
    </location>
</feature>
<reference evidence="4 5" key="1">
    <citation type="submission" date="2019-10" db="EMBL/GenBank/DDBJ databases">
        <title>Rudanella paleaurantiibacter sp. nov., isolated from sludge.</title>
        <authorList>
            <person name="Xu S.Q."/>
        </authorList>
    </citation>
    <scope>NUCLEOTIDE SEQUENCE [LARGE SCALE GENOMIC DNA]</scope>
    <source>
        <strain evidence="4 5">HX-22-17</strain>
    </source>
</reference>
<dbReference type="Proteomes" id="UP000488299">
    <property type="component" value="Unassembled WGS sequence"/>
</dbReference>